<organism evidence="1 2">
    <name type="scientific">Aaosphaeria arxii CBS 175.79</name>
    <dbReference type="NCBI Taxonomy" id="1450172"/>
    <lineage>
        <taxon>Eukaryota</taxon>
        <taxon>Fungi</taxon>
        <taxon>Dikarya</taxon>
        <taxon>Ascomycota</taxon>
        <taxon>Pezizomycotina</taxon>
        <taxon>Dothideomycetes</taxon>
        <taxon>Pleosporomycetidae</taxon>
        <taxon>Pleosporales</taxon>
        <taxon>Pleosporales incertae sedis</taxon>
        <taxon>Aaosphaeria</taxon>
    </lineage>
</organism>
<dbReference type="AlphaFoldDB" id="A0A6A5X7M5"/>
<reference evidence="1" key="1">
    <citation type="journal article" date="2020" name="Stud. Mycol.">
        <title>101 Dothideomycetes genomes: a test case for predicting lifestyles and emergence of pathogens.</title>
        <authorList>
            <person name="Haridas S."/>
            <person name="Albert R."/>
            <person name="Binder M."/>
            <person name="Bloem J."/>
            <person name="Labutti K."/>
            <person name="Salamov A."/>
            <person name="Andreopoulos B."/>
            <person name="Baker S."/>
            <person name="Barry K."/>
            <person name="Bills G."/>
            <person name="Bluhm B."/>
            <person name="Cannon C."/>
            <person name="Castanera R."/>
            <person name="Culley D."/>
            <person name="Daum C."/>
            <person name="Ezra D."/>
            <person name="Gonzalez J."/>
            <person name="Henrissat B."/>
            <person name="Kuo A."/>
            <person name="Liang C."/>
            <person name="Lipzen A."/>
            <person name="Lutzoni F."/>
            <person name="Magnuson J."/>
            <person name="Mondo S."/>
            <person name="Nolan M."/>
            <person name="Ohm R."/>
            <person name="Pangilinan J."/>
            <person name="Park H.-J."/>
            <person name="Ramirez L."/>
            <person name="Alfaro M."/>
            <person name="Sun H."/>
            <person name="Tritt A."/>
            <person name="Yoshinaga Y."/>
            <person name="Zwiers L.-H."/>
            <person name="Turgeon B."/>
            <person name="Goodwin S."/>
            <person name="Spatafora J."/>
            <person name="Crous P."/>
            <person name="Grigoriev I."/>
        </authorList>
    </citation>
    <scope>NUCLEOTIDE SEQUENCE</scope>
    <source>
        <strain evidence="1">CBS 175.79</strain>
    </source>
</reference>
<dbReference type="GeneID" id="54292141"/>
<dbReference type="RefSeq" id="XP_033377271.1">
    <property type="nucleotide sequence ID" value="XM_033534744.1"/>
</dbReference>
<keyword evidence="2" id="KW-1185">Reference proteome</keyword>
<gene>
    <name evidence="1" type="ORF">BU24DRAFT_88597</name>
</gene>
<dbReference type="EMBL" id="ML978080">
    <property type="protein sequence ID" value="KAF2008932.1"/>
    <property type="molecule type" value="Genomic_DNA"/>
</dbReference>
<evidence type="ECO:0000313" key="2">
    <source>
        <dbReference type="Proteomes" id="UP000799778"/>
    </source>
</evidence>
<name>A0A6A5X7M5_9PLEO</name>
<sequence>MVTTPALLLCSVNSPQWSIRAKSSGQEKGFVKAWSIGQTANWNFPMSILANGFASPTASTSGMFWDLHLRVVSSPRGRRQIKRCGRQSRCYGAV</sequence>
<proteinExistence type="predicted"/>
<dbReference type="Proteomes" id="UP000799778">
    <property type="component" value="Unassembled WGS sequence"/>
</dbReference>
<evidence type="ECO:0000313" key="1">
    <source>
        <dbReference type="EMBL" id="KAF2008932.1"/>
    </source>
</evidence>
<accession>A0A6A5X7M5</accession>
<protein>
    <submittedName>
        <fullName evidence="1">Uncharacterized protein</fullName>
    </submittedName>
</protein>